<accession>J1S8B5</accession>
<evidence type="ECO:0000256" key="1">
    <source>
        <dbReference type="ARBA" id="ARBA00022741"/>
    </source>
</evidence>
<sequence>MHARLFALEGILKSLAEFLGRFPQVVEERGEYGVQCPAHQDSRPSLWLRLKKDGSLLVNCWVCQDRAKVLTALGWSAADLYDWAPGEGVTVSSKPVPGDLTPGHIASLATYVDTTNLAFMGESDEAARARAYVWQRFGLDAEKAADLGLGVDALGVDEVFPHRSPAYQRYPRLTVPLVDFHGVPKGLQGRDLTGDCPARWVSLSNPDGAEWSKYGVLRASNTGPVFITEGPGDGLTAVAADFDAVPIRGATLAGNEALVEELAAGLGDREVILAGDRDAGGAGFNTTLADGLTRAGLVVRFLEIAHQGDDLTAWRARDADAFPVVLRTAVRRAAVHVVDVASGEPEHVPALITETAGPSLPLTDLGNAERLYRQLGGHIRMVPGVGVLKWTGRHWRTVPQEALYADVRAVIHAMPQEEGQDPERLAKHVHQSQNASRVKAMVDMLASIPGVYADLAEFDAFPHLLAFRNAVVDLRNGAMREHAPQDMNTYFVNLDYDPSAQAPRWERFLAECHPTSPHAPDFLRMLTGYGITGHAVERIFVMHVGETTNGKTTFTDSLENVFRELIKRADPSLFERRRESGGPRADIVGLRGKRLVLSSEWPAGMKLDQALMKSLTGDQSITARGVYARSEITFRPTALVQVDTNYPPDVDATDAALWQRVRVVPWLADFRGREDRHLKSALAQESAGIAAWAVRGAIEWYAQYKAGRGLTFPGAVDKATSRYRDASHPLSGFIEAGGDEFEVVEGAFTPRTEVWERYRTWCEDSGIRHSMTKPKVYSAVRSFPGVAEGAGSGTHRGVRGFRNLRDCRAVKPAPDNTGADIFGQPK</sequence>
<evidence type="ECO:0000256" key="3">
    <source>
        <dbReference type="ARBA" id="ARBA00022840"/>
    </source>
</evidence>
<dbReference type="InterPro" id="IPR014818">
    <property type="entry name" value="Phage/plasmid_primase_P4_C"/>
</dbReference>
<dbReference type="GO" id="GO:0004386">
    <property type="term" value="F:helicase activity"/>
    <property type="evidence" value="ECO:0007669"/>
    <property type="project" value="UniProtKB-KW"/>
</dbReference>
<keyword evidence="3" id="KW-0067">ATP-binding</keyword>
<dbReference type="InterPro" id="IPR006500">
    <property type="entry name" value="Helicase_put_C_phage/plasmid"/>
</dbReference>
<name>J1S8B5_9ACTN</name>
<organism evidence="5">
    <name type="scientific">Streptomyces auratus AGR0001</name>
    <dbReference type="NCBI Taxonomy" id="1160718"/>
    <lineage>
        <taxon>Bacteria</taxon>
        <taxon>Bacillati</taxon>
        <taxon>Actinomycetota</taxon>
        <taxon>Actinomycetes</taxon>
        <taxon>Kitasatosporales</taxon>
        <taxon>Streptomycetaceae</taxon>
        <taxon>Streptomyces</taxon>
    </lineage>
</organism>
<dbReference type="SMART" id="SM00885">
    <property type="entry name" value="D5_N"/>
    <property type="match status" value="1"/>
</dbReference>
<comment type="caution">
    <text evidence="5">The sequence shown here is derived from an EMBL/GenBank/DDBJ whole genome shotgun (WGS) entry which is preliminary data.</text>
</comment>
<evidence type="ECO:0000259" key="4">
    <source>
        <dbReference type="PROSITE" id="PS51206"/>
    </source>
</evidence>
<protein>
    <submittedName>
        <fullName evidence="5">Phage/plasmid primase, P4 family protein</fullName>
    </submittedName>
</protein>
<dbReference type="eggNOG" id="COG3378">
    <property type="taxonomic scope" value="Bacteria"/>
</dbReference>
<feature type="domain" description="SF3 helicase" evidence="4">
    <location>
        <begin position="486"/>
        <end position="679"/>
    </location>
</feature>
<dbReference type="PROSITE" id="PS51206">
    <property type="entry name" value="SF3_HELICASE_1"/>
    <property type="match status" value="1"/>
</dbReference>
<dbReference type="Gene3D" id="3.40.50.300">
    <property type="entry name" value="P-loop containing nucleotide triphosphate hydrolases"/>
    <property type="match status" value="1"/>
</dbReference>
<dbReference type="NCBIfam" id="TIGR01613">
    <property type="entry name" value="primase_Cterm"/>
    <property type="match status" value="1"/>
</dbReference>
<dbReference type="EMBL" id="AJGV01000068">
    <property type="protein sequence ID" value="EJJ07092.1"/>
    <property type="molecule type" value="Genomic_DNA"/>
</dbReference>
<reference evidence="5" key="1">
    <citation type="journal article" date="2012" name="J. Bacteriol.">
        <title>Genome Sequence of Streptomyces auratus Strain AGR0001, a Phoslactomycin-Producing Actinomycete.</title>
        <authorList>
            <person name="Han X."/>
            <person name="Li M."/>
            <person name="Ding Z."/>
            <person name="Zhao J."/>
            <person name="Ji K."/>
            <person name="Wen M."/>
            <person name="Lu T."/>
        </authorList>
    </citation>
    <scope>NUCLEOTIDE SEQUENCE [LARGE SCALE GENOMIC DNA]</scope>
    <source>
        <strain evidence="5">AGR0001</strain>
    </source>
</reference>
<gene>
    <name evidence="5" type="ORF">SU9_10384</name>
</gene>
<keyword evidence="1" id="KW-0547">Nucleotide-binding</keyword>
<dbReference type="InterPro" id="IPR051620">
    <property type="entry name" value="ORF904-like_C"/>
</dbReference>
<dbReference type="PANTHER" id="PTHR35372">
    <property type="entry name" value="ATP BINDING PROTEIN-RELATED"/>
    <property type="match status" value="1"/>
</dbReference>
<dbReference type="GO" id="GO:0016787">
    <property type="term" value="F:hydrolase activity"/>
    <property type="evidence" value="ECO:0007669"/>
    <property type="project" value="UniProtKB-KW"/>
</dbReference>
<evidence type="ECO:0000313" key="5">
    <source>
        <dbReference type="EMBL" id="EJJ07092.1"/>
    </source>
</evidence>
<dbReference type="InterPro" id="IPR027417">
    <property type="entry name" value="P-loop_NTPase"/>
</dbReference>
<dbReference type="Pfam" id="PF08706">
    <property type="entry name" value="D5_N"/>
    <property type="match status" value="1"/>
</dbReference>
<dbReference type="HOGENOM" id="CLU_342858_0_0_11"/>
<dbReference type="Gene3D" id="3.40.1360.10">
    <property type="match status" value="1"/>
</dbReference>
<dbReference type="CDD" id="cd01029">
    <property type="entry name" value="TOPRIM_primases"/>
    <property type="match status" value="1"/>
</dbReference>
<dbReference type="SUPFAM" id="SSF56731">
    <property type="entry name" value="DNA primase core"/>
    <property type="match status" value="1"/>
</dbReference>
<evidence type="ECO:0000256" key="2">
    <source>
        <dbReference type="ARBA" id="ARBA00022801"/>
    </source>
</evidence>
<dbReference type="PATRIC" id="fig|1160718.3.peg.2098"/>
<dbReference type="PANTHER" id="PTHR35372:SF2">
    <property type="entry name" value="SF3 HELICASE DOMAIN-CONTAINING PROTEIN"/>
    <property type="match status" value="1"/>
</dbReference>
<dbReference type="InterPro" id="IPR014015">
    <property type="entry name" value="Helicase_SF3_DNA-vir"/>
</dbReference>
<dbReference type="RefSeq" id="WP_006603644.1">
    <property type="nucleotide sequence ID" value="NZ_CP072931.1"/>
</dbReference>
<dbReference type="STRING" id="1160718.SU9_10384"/>
<dbReference type="InterPro" id="IPR034154">
    <property type="entry name" value="TOPRIM_DnaG/twinkle"/>
</dbReference>
<proteinExistence type="predicted"/>
<keyword evidence="2" id="KW-0378">Hydrolase</keyword>
<dbReference type="GO" id="GO:0005524">
    <property type="term" value="F:ATP binding"/>
    <property type="evidence" value="ECO:0007669"/>
    <property type="project" value="UniProtKB-KW"/>
</dbReference>
<dbReference type="AlphaFoldDB" id="J1S8B5"/>